<accession>A0A3T0IH27</accession>
<dbReference type="Proteomes" id="UP000287416">
    <property type="component" value="Segment"/>
</dbReference>
<sequence length="106" mass="12302">MIDFKELLKKTPRFTNVEEVAPIIEAMETLLARDITERPDSDSWQRSHSATSMTESALKEMYEFISREYVATGRTQMQVGFESEQEIGRDWFPAKITFTVSRSMLT</sequence>
<organism evidence="1 2">
    <name type="scientific">Acinetobacter phage AbTZA1</name>
    <dbReference type="NCBI Taxonomy" id="2500827"/>
    <lineage>
        <taxon>Viruses</taxon>
        <taxon>Duplodnaviria</taxon>
        <taxon>Heunggongvirae</taxon>
        <taxon>Uroviricota</taxon>
        <taxon>Caudoviricetes</taxon>
        <taxon>Pantevenvirales</taxon>
        <taxon>Straboviridae</taxon>
        <taxon>Twarogvirinae</taxon>
        <taxon>Hadassahvirus</taxon>
        <taxon>Hadassahvirus azbtza1</taxon>
    </lineage>
</organism>
<name>A0A3T0IH27_9CAUD</name>
<dbReference type="RefSeq" id="YP_009882079.1">
    <property type="nucleotide sequence ID" value="NC_049445.1"/>
</dbReference>
<dbReference type="GeneID" id="55811375"/>
<proteinExistence type="predicted"/>
<evidence type="ECO:0000313" key="1">
    <source>
        <dbReference type="EMBL" id="AZU98686.1"/>
    </source>
</evidence>
<dbReference type="EMBL" id="MK278860">
    <property type="protein sequence ID" value="AZU98686.1"/>
    <property type="molecule type" value="Genomic_DNA"/>
</dbReference>
<keyword evidence="2" id="KW-1185">Reference proteome</keyword>
<reference evidence="1 2" key="1">
    <citation type="submission" date="2018-12" db="EMBL/GenBank/DDBJ databases">
        <title>Successful treatment of antibiotic resistant microbial bone infection with bacteriophages.</title>
        <authorList>
            <person name="Nir-Paz R."/>
            <person name="Gelman D."/>
            <person name="Khouri A."/>
            <person name="Sisson B.M."/>
            <person name="Fackler J."/>
            <person name="Oren S.A."/>
            <person name="Khalifa L."/>
            <person name="Rimon A."/>
            <person name="Glazer S.C."/>
            <person name="Moses A.E."/>
            <person name="Yoram W."/>
            <person name="Schooley R.T."/>
            <person name="Hazan R."/>
        </authorList>
    </citation>
    <scope>NUCLEOTIDE SEQUENCE [LARGE SCALE GENOMIC DNA]</scope>
</reference>
<evidence type="ECO:0000313" key="2">
    <source>
        <dbReference type="Proteomes" id="UP000287416"/>
    </source>
</evidence>
<protein>
    <submittedName>
        <fullName evidence="1">Uncharacterized protein</fullName>
    </submittedName>
</protein>
<dbReference type="KEGG" id="vg:55811375"/>